<organism evidence="3 4">
    <name type="scientific">Obba rivulosa</name>
    <dbReference type="NCBI Taxonomy" id="1052685"/>
    <lineage>
        <taxon>Eukaryota</taxon>
        <taxon>Fungi</taxon>
        <taxon>Dikarya</taxon>
        <taxon>Basidiomycota</taxon>
        <taxon>Agaricomycotina</taxon>
        <taxon>Agaricomycetes</taxon>
        <taxon>Polyporales</taxon>
        <taxon>Gelatoporiaceae</taxon>
        <taxon>Obba</taxon>
    </lineage>
</organism>
<accession>A0A8E2AWY9</accession>
<keyword evidence="4" id="KW-1185">Reference proteome</keyword>
<dbReference type="PANTHER" id="PTHR43976">
    <property type="entry name" value="SHORT CHAIN DEHYDROGENASE"/>
    <property type="match status" value="1"/>
</dbReference>
<dbReference type="Proteomes" id="UP000250043">
    <property type="component" value="Unassembled WGS sequence"/>
</dbReference>
<keyword evidence="2" id="KW-0560">Oxidoreductase</keyword>
<dbReference type="AlphaFoldDB" id="A0A8E2AWY9"/>
<dbReference type="GO" id="GO:0016491">
    <property type="term" value="F:oxidoreductase activity"/>
    <property type="evidence" value="ECO:0007669"/>
    <property type="project" value="UniProtKB-KW"/>
</dbReference>
<dbReference type="Gene3D" id="3.40.50.720">
    <property type="entry name" value="NAD(P)-binding Rossmann-like Domain"/>
    <property type="match status" value="1"/>
</dbReference>
<evidence type="ECO:0000256" key="1">
    <source>
        <dbReference type="ARBA" id="ARBA00006484"/>
    </source>
</evidence>
<evidence type="ECO:0000313" key="4">
    <source>
        <dbReference type="Proteomes" id="UP000250043"/>
    </source>
</evidence>
<dbReference type="Pfam" id="PF00106">
    <property type="entry name" value="adh_short"/>
    <property type="match status" value="1"/>
</dbReference>
<sequence>MTEVESATGKEDSVRDLFQVNFWGATHVTQAAVKFFREVNKPGVGGRLLQVSSIAGIEGIPALGFYNATMFALEGIGEALAKELGAVDSLPAYAKAPAAFVRSRISALAEMPSGADPRKAVEIFYRLADLPEPPLHFPIGKNAIELVRRKSVNLLKDTDAYASWSEGLEFTK</sequence>
<dbReference type="PANTHER" id="PTHR43976:SF16">
    <property type="entry name" value="SHORT-CHAIN DEHYDROGENASE_REDUCTASE FAMILY PROTEIN"/>
    <property type="match status" value="1"/>
</dbReference>
<dbReference type="InterPro" id="IPR036291">
    <property type="entry name" value="NAD(P)-bd_dom_sf"/>
</dbReference>
<proteinExistence type="inferred from homology"/>
<dbReference type="InterPro" id="IPR002347">
    <property type="entry name" value="SDR_fam"/>
</dbReference>
<reference evidence="3 4" key="1">
    <citation type="submission" date="2016-07" db="EMBL/GenBank/DDBJ databases">
        <title>Draft genome of the white-rot fungus Obba rivulosa 3A-2.</title>
        <authorList>
            <consortium name="DOE Joint Genome Institute"/>
            <person name="Miettinen O."/>
            <person name="Riley R."/>
            <person name="Acob R."/>
            <person name="Barry K."/>
            <person name="Cullen D."/>
            <person name="De Vries R."/>
            <person name="Hainaut M."/>
            <person name="Hatakka A."/>
            <person name="Henrissat B."/>
            <person name="Hilden K."/>
            <person name="Kuo R."/>
            <person name="Labutti K."/>
            <person name="Lipzen A."/>
            <person name="Makela M.R."/>
            <person name="Sandor L."/>
            <person name="Spatafora J.W."/>
            <person name="Grigoriev I.V."/>
            <person name="Hibbett D.S."/>
        </authorList>
    </citation>
    <scope>NUCLEOTIDE SEQUENCE [LARGE SCALE GENOMIC DNA]</scope>
    <source>
        <strain evidence="3 4">3A-2</strain>
    </source>
</reference>
<name>A0A8E2AWY9_9APHY</name>
<dbReference type="InterPro" id="IPR051911">
    <property type="entry name" value="SDR_oxidoreductase"/>
</dbReference>
<gene>
    <name evidence="3" type="ORF">OBBRIDRAFT_824919</name>
</gene>
<dbReference type="EMBL" id="KV722374">
    <property type="protein sequence ID" value="OCH92091.1"/>
    <property type="molecule type" value="Genomic_DNA"/>
</dbReference>
<dbReference type="SUPFAM" id="SSF51735">
    <property type="entry name" value="NAD(P)-binding Rossmann-fold domains"/>
    <property type="match status" value="1"/>
</dbReference>
<evidence type="ECO:0000256" key="2">
    <source>
        <dbReference type="ARBA" id="ARBA00023002"/>
    </source>
</evidence>
<comment type="similarity">
    <text evidence="1">Belongs to the short-chain dehydrogenases/reductases (SDR) family.</text>
</comment>
<evidence type="ECO:0000313" key="3">
    <source>
        <dbReference type="EMBL" id="OCH92091.1"/>
    </source>
</evidence>
<dbReference type="OrthoDB" id="1274115at2759"/>
<protein>
    <submittedName>
        <fullName evidence="3">Uncharacterized protein</fullName>
    </submittedName>
</protein>